<keyword evidence="2" id="KW-0680">Restriction system</keyword>
<feature type="domain" description="Type I restriction modification DNA specificity" evidence="4">
    <location>
        <begin position="3"/>
        <end position="178"/>
    </location>
</feature>
<dbReference type="RefSeq" id="WP_326832038.1">
    <property type="nucleotide sequence ID" value="NZ_VUMX01000061.1"/>
</dbReference>
<keyword evidence="5" id="KW-0378">Hydrolase</keyword>
<keyword evidence="3" id="KW-0238">DNA-binding</keyword>
<evidence type="ECO:0000256" key="1">
    <source>
        <dbReference type="ARBA" id="ARBA00010923"/>
    </source>
</evidence>
<keyword evidence="5" id="KW-0540">Nuclease</keyword>
<evidence type="ECO:0000259" key="4">
    <source>
        <dbReference type="Pfam" id="PF01420"/>
    </source>
</evidence>
<dbReference type="CDD" id="cd17270">
    <property type="entry name" value="RMtype1_S_Sba223ORF3470P-TRD1-CR1_like"/>
    <property type="match status" value="1"/>
</dbReference>
<feature type="domain" description="Type I restriction modification DNA specificity" evidence="4">
    <location>
        <begin position="207"/>
        <end position="382"/>
    </location>
</feature>
<dbReference type="AlphaFoldDB" id="A0A6A8MGN0"/>
<dbReference type="InterPro" id="IPR000055">
    <property type="entry name" value="Restrct_endonuc_typeI_TRD"/>
</dbReference>
<dbReference type="EMBL" id="VUMX01000061">
    <property type="protein sequence ID" value="MST87969.1"/>
    <property type="molecule type" value="Genomic_DNA"/>
</dbReference>
<reference evidence="5 6" key="1">
    <citation type="submission" date="2019-08" db="EMBL/GenBank/DDBJ databases">
        <title>In-depth cultivation of the pig gut microbiome towards novel bacterial diversity and tailored functional studies.</title>
        <authorList>
            <person name="Wylensek D."/>
            <person name="Hitch T.C.A."/>
            <person name="Clavel T."/>
        </authorList>
    </citation>
    <scope>NUCLEOTIDE SEQUENCE [LARGE SCALE GENOMIC DNA]</scope>
    <source>
        <strain evidence="5 6">Bifido-178-WT-2B</strain>
    </source>
</reference>
<dbReference type="GO" id="GO:0004519">
    <property type="term" value="F:endonuclease activity"/>
    <property type="evidence" value="ECO:0007669"/>
    <property type="project" value="UniProtKB-KW"/>
</dbReference>
<organism evidence="5 6">
    <name type="scientific">Lactobacillus porci</name>
    <dbReference type="NCBI Taxonomy" id="2012477"/>
    <lineage>
        <taxon>Bacteria</taxon>
        <taxon>Bacillati</taxon>
        <taxon>Bacillota</taxon>
        <taxon>Bacilli</taxon>
        <taxon>Lactobacillales</taxon>
        <taxon>Lactobacillaceae</taxon>
        <taxon>Lactobacillus</taxon>
    </lineage>
</organism>
<dbReference type="GO" id="GO:0003677">
    <property type="term" value="F:DNA binding"/>
    <property type="evidence" value="ECO:0007669"/>
    <property type="project" value="UniProtKB-KW"/>
</dbReference>
<dbReference type="Proteomes" id="UP000438120">
    <property type="component" value="Unassembled WGS sequence"/>
</dbReference>
<comment type="similarity">
    <text evidence="1">Belongs to the type-I restriction system S methylase family.</text>
</comment>
<dbReference type="PANTHER" id="PTHR30408">
    <property type="entry name" value="TYPE-1 RESTRICTION ENZYME ECOKI SPECIFICITY PROTEIN"/>
    <property type="match status" value="1"/>
</dbReference>
<gene>
    <name evidence="5" type="ORF">FYJ62_10385</name>
</gene>
<dbReference type="Gene3D" id="1.10.287.1120">
    <property type="entry name" value="Bipartite methylase S protein"/>
    <property type="match status" value="1"/>
</dbReference>
<evidence type="ECO:0000313" key="6">
    <source>
        <dbReference type="Proteomes" id="UP000438120"/>
    </source>
</evidence>
<name>A0A6A8MGN0_9LACO</name>
<keyword evidence="5" id="KW-0255">Endonuclease</keyword>
<proteinExistence type="inferred from homology"/>
<evidence type="ECO:0000313" key="5">
    <source>
        <dbReference type="EMBL" id="MST87969.1"/>
    </source>
</evidence>
<sequence length="394" mass="45288">MYWEQCKLSDISEKSYEKNTDNKYSTVLTNSAEYGIVKQRDFFDKDIANSSNISGYYIVRKNYFVYNPRISNQAKFGPINRNKLDETGIMSPLYLVFTVHDIDESFLETLFQTTTWHRFMYQNGDTGARADRFAIKDSTFMSMPIKVPPLEEQHKLALAFQKLDHTITLHEGKKKQLESLKSALLQKLFADKSGYPIIRFKGYSDAWEQRKLSECAGFRRGSFPQPYGNKEWYDGDGAMSFVQVADVADDMKLVDDTKQKISKLAQPMSVYADKGSVLVTLQGSIGRVAITQYGAFVDRTVLIFDKYNQDIDKTFWAYIIKEKFIDEARKAPGGTIKTITKEALSDFDLMLPNYDEQKKLGAFLVSIDNLITLHQSKLEKLQKIKKSLLERMFA</sequence>
<dbReference type="SUPFAM" id="SSF116734">
    <property type="entry name" value="DNA methylase specificity domain"/>
    <property type="match status" value="2"/>
</dbReference>
<dbReference type="InterPro" id="IPR044946">
    <property type="entry name" value="Restrct_endonuc_typeI_TRD_sf"/>
</dbReference>
<dbReference type="GO" id="GO:0009307">
    <property type="term" value="P:DNA restriction-modification system"/>
    <property type="evidence" value="ECO:0007669"/>
    <property type="project" value="UniProtKB-KW"/>
</dbReference>
<accession>A0A6A8MGN0</accession>
<protein>
    <submittedName>
        <fullName evidence="5">Restriction endonuclease subunit S</fullName>
    </submittedName>
</protein>
<dbReference type="Gene3D" id="3.90.220.20">
    <property type="entry name" value="DNA methylase specificity domains"/>
    <property type="match status" value="2"/>
</dbReference>
<keyword evidence="6" id="KW-1185">Reference proteome</keyword>
<evidence type="ECO:0000256" key="2">
    <source>
        <dbReference type="ARBA" id="ARBA00022747"/>
    </source>
</evidence>
<comment type="caution">
    <text evidence="5">The sequence shown here is derived from an EMBL/GenBank/DDBJ whole genome shotgun (WGS) entry which is preliminary data.</text>
</comment>
<evidence type="ECO:0000256" key="3">
    <source>
        <dbReference type="ARBA" id="ARBA00023125"/>
    </source>
</evidence>
<dbReference type="Pfam" id="PF01420">
    <property type="entry name" value="Methylase_S"/>
    <property type="match status" value="2"/>
</dbReference>
<dbReference type="InterPro" id="IPR052021">
    <property type="entry name" value="Type-I_RS_S_subunit"/>
</dbReference>
<dbReference type="PANTHER" id="PTHR30408:SF12">
    <property type="entry name" value="TYPE I RESTRICTION ENZYME MJAVIII SPECIFICITY SUBUNIT"/>
    <property type="match status" value="1"/>
</dbReference>